<sequence>MKFIQDRFTSMLEVKKSKFYASLFPLQNLEDVALCLQECKKNYPEARHHCYAYI</sequence>
<reference evidence="2" key="1">
    <citation type="submission" date="2020-04" db="EMBL/GenBank/DDBJ databases">
        <title>Deep metagenomics examines the oral microbiome during advanced dental caries in children, revealing novel taxa and co-occurrences with host molecules.</title>
        <authorList>
            <person name="Baker J.L."/>
            <person name="Morton J.T."/>
            <person name="Dinis M."/>
            <person name="Alvarez R."/>
            <person name="Tran N.C."/>
            <person name="Knight R."/>
            <person name="Edlund A."/>
        </authorList>
    </citation>
    <scope>NUCLEOTIDE SEQUENCE</scope>
    <source>
        <strain evidence="2">JCVI_24_bin.2</strain>
    </source>
</reference>
<evidence type="ECO:0000259" key="1">
    <source>
        <dbReference type="Pfam" id="PF01205"/>
    </source>
</evidence>
<dbReference type="Gene3D" id="3.30.230.30">
    <property type="entry name" value="Impact, N-terminal domain"/>
    <property type="match status" value="1"/>
</dbReference>
<dbReference type="Pfam" id="PF01205">
    <property type="entry name" value="Impact_N"/>
    <property type="match status" value="1"/>
</dbReference>
<dbReference type="EMBL" id="JABZRD010000407">
    <property type="protein sequence ID" value="MBF1284197.1"/>
    <property type="molecule type" value="Genomic_DNA"/>
</dbReference>
<dbReference type="AlphaFoldDB" id="A0A930DPS4"/>
<protein>
    <submittedName>
        <fullName evidence="2">YigZ family protein</fullName>
    </submittedName>
</protein>
<accession>A0A930DPS4</accession>
<organism evidence="2 3">
    <name type="scientific">Oribacterium parvum</name>
    <dbReference type="NCBI Taxonomy" id="1501329"/>
    <lineage>
        <taxon>Bacteria</taxon>
        <taxon>Bacillati</taxon>
        <taxon>Bacillota</taxon>
        <taxon>Clostridia</taxon>
        <taxon>Lachnospirales</taxon>
        <taxon>Lachnospiraceae</taxon>
        <taxon>Oribacterium</taxon>
    </lineage>
</organism>
<name>A0A930DPS4_9FIRM</name>
<proteinExistence type="predicted"/>
<gene>
    <name evidence="2" type="ORF">HXM93_06685</name>
</gene>
<evidence type="ECO:0000313" key="3">
    <source>
        <dbReference type="Proteomes" id="UP000709351"/>
    </source>
</evidence>
<dbReference type="InterPro" id="IPR020568">
    <property type="entry name" value="Ribosomal_Su5_D2-typ_SF"/>
</dbReference>
<dbReference type="InterPro" id="IPR036956">
    <property type="entry name" value="Impact_N_sf"/>
</dbReference>
<dbReference type="InterPro" id="IPR001498">
    <property type="entry name" value="Impact_N"/>
</dbReference>
<comment type="caution">
    <text evidence="2">The sequence shown here is derived from an EMBL/GenBank/DDBJ whole genome shotgun (WGS) entry which is preliminary data.</text>
</comment>
<feature type="domain" description="Impact N-terminal" evidence="1">
    <location>
        <begin position="15"/>
        <end position="54"/>
    </location>
</feature>
<dbReference type="SUPFAM" id="SSF54211">
    <property type="entry name" value="Ribosomal protein S5 domain 2-like"/>
    <property type="match status" value="1"/>
</dbReference>
<feature type="non-terminal residue" evidence="2">
    <location>
        <position position="54"/>
    </location>
</feature>
<dbReference type="Proteomes" id="UP000709351">
    <property type="component" value="Unassembled WGS sequence"/>
</dbReference>
<evidence type="ECO:0000313" key="2">
    <source>
        <dbReference type="EMBL" id="MBF1284197.1"/>
    </source>
</evidence>